<keyword evidence="8" id="KW-1185">Reference proteome</keyword>
<feature type="compositionally biased region" description="Low complexity" evidence="5">
    <location>
        <begin position="57"/>
        <end position="68"/>
    </location>
</feature>
<dbReference type="OrthoDB" id="206354at2759"/>
<protein>
    <submittedName>
        <fullName evidence="6">Protein-lysine N-methyltransferase n6amt2</fullName>
    </submittedName>
</protein>
<comment type="subcellular location">
    <subcellularLocation>
        <location evidence="1">Cytoplasm</location>
    </subcellularLocation>
</comment>
<dbReference type="InterPro" id="IPR041370">
    <property type="entry name" value="Mlase_EEF1AKMT1/ZCCHC4"/>
</dbReference>
<accession>A0A1R1Y447</accession>
<proteinExistence type="predicted"/>
<evidence type="ECO:0000313" key="7">
    <source>
        <dbReference type="EMBL" id="OMJ25935.1"/>
    </source>
</evidence>
<dbReference type="EMBL" id="LSSN01000089">
    <property type="protein sequence ID" value="OMJ25935.1"/>
    <property type="molecule type" value="Genomic_DNA"/>
</dbReference>
<evidence type="ECO:0000256" key="4">
    <source>
        <dbReference type="ARBA" id="ARBA00022679"/>
    </source>
</evidence>
<evidence type="ECO:0000256" key="2">
    <source>
        <dbReference type="ARBA" id="ARBA00022490"/>
    </source>
</evidence>
<sequence length="262" mass="30030">MDYSDDDVPALSADTLSILQSFYQEQKQKSSALDNFGEYKQQLAEKKLKPRSKKEASNGSSNDSVDGDSTAEIIPTGMTFFQEDWQLSQFWYDTKTCDKMCSYAEESIRNGDMIIFISCPTAFVKFVEMYPDYSNVRLLEFDTRFAVFEEKYVRYDLNEPMELHGLDKLENVHVGIIFVDPPFLNEDCLKKTMVSVKLLSSHNYNSDSNNKTKILLNTGAVMKPVAKEFGLYETNFLPTHSSGLSNVFYSYSNFETDSLKWV</sequence>
<keyword evidence="2" id="KW-0963">Cytoplasm</keyword>
<keyword evidence="4 6" id="KW-0808">Transferase</keyword>
<dbReference type="EMBL" id="LSSN01000956">
    <property type="protein sequence ID" value="OMJ21610.1"/>
    <property type="molecule type" value="Genomic_DNA"/>
</dbReference>
<dbReference type="Proteomes" id="UP000187283">
    <property type="component" value="Unassembled WGS sequence"/>
</dbReference>
<reference evidence="6 8" key="1">
    <citation type="submission" date="2017-01" db="EMBL/GenBank/DDBJ databases">
        <authorList>
            <person name="Mah S.A."/>
            <person name="Swanson W.J."/>
            <person name="Moy G.W."/>
            <person name="Vacquier V.D."/>
        </authorList>
    </citation>
    <scope>NUCLEOTIDE SEQUENCE [LARGE SCALE GENOMIC DNA]</scope>
    <source>
        <strain evidence="6 8">GSMNP</strain>
    </source>
</reference>
<evidence type="ECO:0000313" key="6">
    <source>
        <dbReference type="EMBL" id="OMJ21610.1"/>
    </source>
</evidence>
<gene>
    <name evidence="6" type="ORF">AYI70_g3385</name>
    <name evidence="7" type="ORF">AYI70_g558</name>
</gene>
<dbReference type="PANTHER" id="PTHR13200:SF0">
    <property type="entry name" value="EEF1A LYSINE METHYLTRANSFERASE 1"/>
    <property type="match status" value="1"/>
</dbReference>
<organism evidence="6 8">
    <name type="scientific">Smittium culicis</name>
    <dbReference type="NCBI Taxonomy" id="133412"/>
    <lineage>
        <taxon>Eukaryota</taxon>
        <taxon>Fungi</taxon>
        <taxon>Fungi incertae sedis</taxon>
        <taxon>Zoopagomycota</taxon>
        <taxon>Kickxellomycotina</taxon>
        <taxon>Harpellomycetes</taxon>
        <taxon>Harpellales</taxon>
        <taxon>Legeriomycetaceae</taxon>
        <taxon>Smittium</taxon>
    </lineage>
</organism>
<dbReference type="STRING" id="133412.A0A1R1Y447"/>
<feature type="region of interest" description="Disordered" evidence="5">
    <location>
        <begin position="44"/>
        <end position="68"/>
    </location>
</feature>
<dbReference type="GO" id="GO:0016279">
    <property type="term" value="F:protein-lysine N-methyltransferase activity"/>
    <property type="evidence" value="ECO:0007669"/>
    <property type="project" value="InterPro"/>
</dbReference>
<evidence type="ECO:0000256" key="1">
    <source>
        <dbReference type="ARBA" id="ARBA00004496"/>
    </source>
</evidence>
<dbReference type="GO" id="GO:0005737">
    <property type="term" value="C:cytoplasm"/>
    <property type="evidence" value="ECO:0007669"/>
    <property type="project" value="UniProtKB-SubCell"/>
</dbReference>
<comment type="caution">
    <text evidence="6">The sequence shown here is derived from an EMBL/GenBank/DDBJ whole genome shotgun (WGS) entry which is preliminary data.</text>
</comment>
<keyword evidence="3 6" id="KW-0489">Methyltransferase</keyword>
<dbReference type="AlphaFoldDB" id="A0A1R1Y447"/>
<dbReference type="Pfam" id="PF10237">
    <property type="entry name" value="N6-adenineMlase"/>
    <property type="match status" value="1"/>
</dbReference>
<dbReference type="PANTHER" id="PTHR13200">
    <property type="entry name" value="EEF1A LYSINE METHYLTRANSFERASE 1"/>
    <property type="match status" value="1"/>
</dbReference>
<name>A0A1R1Y447_9FUNG</name>
<dbReference type="InterPro" id="IPR019369">
    <property type="entry name" value="Efm5/EEF1AKMT1"/>
</dbReference>
<evidence type="ECO:0000256" key="3">
    <source>
        <dbReference type="ARBA" id="ARBA00022603"/>
    </source>
</evidence>
<dbReference type="GO" id="GO:0032259">
    <property type="term" value="P:methylation"/>
    <property type="evidence" value="ECO:0007669"/>
    <property type="project" value="UniProtKB-KW"/>
</dbReference>
<evidence type="ECO:0000313" key="8">
    <source>
        <dbReference type="Proteomes" id="UP000187283"/>
    </source>
</evidence>
<evidence type="ECO:0000256" key="5">
    <source>
        <dbReference type="SAM" id="MobiDB-lite"/>
    </source>
</evidence>